<keyword evidence="12" id="KW-1185">Reference proteome</keyword>
<dbReference type="InterPro" id="IPR044066">
    <property type="entry name" value="TRIAD_supradom"/>
</dbReference>
<gene>
    <name evidence="11" type="ORF">JX265_013530</name>
</gene>
<dbReference type="GO" id="GO:0061630">
    <property type="term" value="F:ubiquitin protein ligase activity"/>
    <property type="evidence" value="ECO:0007669"/>
    <property type="project" value="UniProtKB-EC"/>
</dbReference>
<dbReference type="PANTHER" id="PTHR11685">
    <property type="entry name" value="RBR FAMILY RING FINGER AND IBR DOMAIN-CONTAINING"/>
    <property type="match status" value="1"/>
</dbReference>
<comment type="caution">
    <text evidence="11">The sequence shown here is derived from an EMBL/GenBank/DDBJ whole genome shotgun (WGS) entry which is preliminary data.</text>
</comment>
<proteinExistence type="predicted"/>
<dbReference type="AlphaFoldDB" id="A0A9P9W8I7"/>
<keyword evidence="3" id="KW-0808">Transferase</keyword>
<feature type="compositionally biased region" description="Polar residues" evidence="9">
    <location>
        <begin position="120"/>
        <end position="145"/>
    </location>
</feature>
<dbReference type="InterPro" id="IPR002867">
    <property type="entry name" value="IBR_dom"/>
</dbReference>
<dbReference type="Proteomes" id="UP000829685">
    <property type="component" value="Unassembled WGS sequence"/>
</dbReference>
<dbReference type="InterPro" id="IPR013083">
    <property type="entry name" value="Znf_RING/FYVE/PHD"/>
</dbReference>
<evidence type="ECO:0000313" key="12">
    <source>
        <dbReference type="Proteomes" id="UP000829685"/>
    </source>
</evidence>
<dbReference type="PROSITE" id="PS51873">
    <property type="entry name" value="TRIAD"/>
    <property type="match status" value="1"/>
</dbReference>
<dbReference type="InterPro" id="IPR031127">
    <property type="entry name" value="E3_UB_ligase_RBR"/>
</dbReference>
<feature type="region of interest" description="Disordered" evidence="9">
    <location>
        <begin position="120"/>
        <end position="152"/>
    </location>
</feature>
<evidence type="ECO:0000313" key="11">
    <source>
        <dbReference type="EMBL" id="KAI1849883.1"/>
    </source>
</evidence>
<dbReference type="GO" id="GO:0008270">
    <property type="term" value="F:zinc ion binding"/>
    <property type="evidence" value="ECO:0007669"/>
    <property type="project" value="UniProtKB-KW"/>
</dbReference>
<dbReference type="SUPFAM" id="SSF57850">
    <property type="entry name" value="RING/U-box"/>
    <property type="match status" value="2"/>
</dbReference>
<sequence>MAPHLTKKRQPDEQRRPTIWRFISSRRFAQRGRRDSADNADEVQPRGIDSPFFQDSDRSESILINDDDDDDDADARSACSESQYSDAHSTWEHPITNREDAISLAFSELLHADARDSLSNHVVPSASQPGVSGNARNANTGTTADGTRDDNDVVSVEGLSHHLDTYLAQNPDMKSITRIERMDGIDPFSTSYLASQQSNLERPRETAGGSSWTHGKGKSVDKGSEWSSARNPWAVLESNEAWHDERHELLEENARLREQIEEMKATMSPPSRHNGPYHTEMPTPEQSPSARPASRLRRSRQKKRQDVTLFETTTLRDLVLKRLFTPHVIVDGIIHDQEQPVTLDTPLTPAQVHDFTRIMNDIITSGSHLKQPIALCAVCHLPKFKGVKGSLQSSYVSEVLAQLPTVSSSAFEDFDPIWGTSRCCRRFVCKTCLSAAIISGIGTQWWFDLSNLAGNWLKCPVPCCGRSLPLYSSPEVAGALQKLGVHPTISHVERFEHAAKLRAALQNLDQLPSKDELRRAKALHDRLERHNRMRPLLDEDPSDAGGGGGEVPTPDCFAVDTADGRGTLTVPIFTHLLRGRTPRTCLVCDERYEEFDTGHTQAWMRAIRGFDGEWTWRVLRFPAASILPACHHDLDICRKCLCQYIATQIETQGHSVVDNIACPTPECTHKYTHPEVRHLASPEAFATYDRYTVLNSISSLPNFRWCLREGCTSGSLYDEPAPYSLSQVAEIDTNCIECSDCGFTMCYACQSPWHAGLTCAQYTSQREASFTETQTWLQEHTKPCPGESCGVQVQKGDGCFHMTCSRCRHEFCWECLADWQGIFVPDDDGGFLTTDGHREGCFFRGEGAPLPTQVMGQDIETGLRRLEQRAADAAPVV</sequence>
<evidence type="ECO:0000256" key="2">
    <source>
        <dbReference type="ARBA" id="ARBA00012251"/>
    </source>
</evidence>
<dbReference type="Pfam" id="PF01485">
    <property type="entry name" value="IBR"/>
    <property type="match status" value="1"/>
</dbReference>
<dbReference type="Gene3D" id="3.30.40.10">
    <property type="entry name" value="Zinc/RING finger domain, C3HC4 (zinc finger)"/>
    <property type="match status" value="1"/>
</dbReference>
<comment type="catalytic activity">
    <reaction evidence="1">
        <text>[E2 ubiquitin-conjugating enzyme]-S-ubiquitinyl-L-cysteine + [acceptor protein]-L-lysine = [E2 ubiquitin-conjugating enzyme]-L-cysteine + [acceptor protein]-N(6)-ubiquitinyl-L-lysine.</text>
        <dbReference type="EC" id="2.3.2.31"/>
    </reaction>
</comment>
<evidence type="ECO:0000256" key="3">
    <source>
        <dbReference type="ARBA" id="ARBA00022679"/>
    </source>
</evidence>
<feature type="compositionally biased region" description="Basic residues" evidence="9">
    <location>
        <begin position="294"/>
        <end position="303"/>
    </location>
</feature>
<dbReference type="EMBL" id="JAFIMR010000073">
    <property type="protein sequence ID" value="KAI1849883.1"/>
    <property type="molecule type" value="Genomic_DNA"/>
</dbReference>
<protein>
    <recommendedName>
        <fullName evidence="2">RBR-type E3 ubiquitin transferase</fullName>
        <ecNumber evidence="2">2.3.2.31</ecNumber>
    </recommendedName>
</protein>
<feature type="region of interest" description="Disordered" evidence="9">
    <location>
        <begin position="1"/>
        <end position="94"/>
    </location>
</feature>
<keyword evidence="4" id="KW-0479">Metal-binding</keyword>
<keyword evidence="8" id="KW-0862">Zinc</keyword>
<keyword evidence="5" id="KW-0677">Repeat</keyword>
<dbReference type="Pfam" id="PF22191">
    <property type="entry name" value="IBR_1"/>
    <property type="match status" value="1"/>
</dbReference>
<feature type="region of interest" description="Disordered" evidence="9">
    <location>
        <begin position="264"/>
        <end position="305"/>
    </location>
</feature>
<keyword evidence="6" id="KW-0863">Zinc-finger</keyword>
<evidence type="ECO:0000256" key="6">
    <source>
        <dbReference type="ARBA" id="ARBA00022771"/>
    </source>
</evidence>
<feature type="compositionally biased region" description="Polar residues" evidence="9">
    <location>
        <begin position="79"/>
        <end position="88"/>
    </location>
</feature>
<reference evidence="11" key="1">
    <citation type="submission" date="2021-03" db="EMBL/GenBank/DDBJ databases">
        <title>Revisited historic fungal species revealed as producer of novel bioactive compounds through whole genome sequencing and comparative genomics.</title>
        <authorList>
            <person name="Vignolle G.A."/>
            <person name="Hochenegger N."/>
            <person name="Mach R.L."/>
            <person name="Mach-Aigner A.R."/>
            <person name="Javad Rahimi M."/>
            <person name="Salim K.A."/>
            <person name="Chan C.M."/>
            <person name="Lim L.B.L."/>
            <person name="Cai F."/>
            <person name="Druzhinina I.S."/>
            <person name="U'Ren J.M."/>
            <person name="Derntl C."/>
        </authorList>
    </citation>
    <scope>NUCLEOTIDE SEQUENCE</scope>
    <source>
        <strain evidence="11">TUCIM 5799</strain>
    </source>
</reference>
<evidence type="ECO:0000256" key="9">
    <source>
        <dbReference type="SAM" id="MobiDB-lite"/>
    </source>
</evidence>
<evidence type="ECO:0000256" key="1">
    <source>
        <dbReference type="ARBA" id="ARBA00001798"/>
    </source>
</evidence>
<feature type="region of interest" description="Disordered" evidence="9">
    <location>
        <begin position="195"/>
        <end position="228"/>
    </location>
</feature>
<evidence type="ECO:0000256" key="8">
    <source>
        <dbReference type="ARBA" id="ARBA00022833"/>
    </source>
</evidence>
<accession>A0A9P9W8I7</accession>
<evidence type="ECO:0000259" key="10">
    <source>
        <dbReference type="PROSITE" id="PS51873"/>
    </source>
</evidence>
<feature type="domain" description="RING-type" evidence="10">
    <location>
        <begin position="612"/>
        <end position="845"/>
    </location>
</feature>
<dbReference type="EC" id="2.3.2.31" evidence="2"/>
<dbReference type="SMART" id="SM00647">
    <property type="entry name" value="IBR"/>
    <property type="match status" value="2"/>
</dbReference>
<name>A0A9P9W8I7_9PEZI</name>
<dbReference type="Gene3D" id="1.20.120.1750">
    <property type="match status" value="1"/>
</dbReference>
<evidence type="ECO:0000256" key="4">
    <source>
        <dbReference type="ARBA" id="ARBA00022723"/>
    </source>
</evidence>
<evidence type="ECO:0000256" key="5">
    <source>
        <dbReference type="ARBA" id="ARBA00022737"/>
    </source>
</evidence>
<organism evidence="11 12">
    <name type="scientific">Neoarthrinium moseri</name>
    <dbReference type="NCBI Taxonomy" id="1658444"/>
    <lineage>
        <taxon>Eukaryota</taxon>
        <taxon>Fungi</taxon>
        <taxon>Dikarya</taxon>
        <taxon>Ascomycota</taxon>
        <taxon>Pezizomycotina</taxon>
        <taxon>Sordariomycetes</taxon>
        <taxon>Xylariomycetidae</taxon>
        <taxon>Amphisphaeriales</taxon>
        <taxon>Apiosporaceae</taxon>
        <taxon>Neoarthrinium</taxon>
    </lineage>
</organism>
<dbReference type="GO" id="GO:0016567">
    <property type="term" value="P:protein ubiquitination"/>
    <property type="evidence" value="ECO:0007669"/>
    <property type="project" value="InterPro"/>
</dbReference>
<keyword evidence="7" id="KW-0833">Ubl conjugation pathway</keyword>
<dbReference type="OrthoDB" id="4704783at2759"/>
<evidence type="ECO:0000256" key="7">
    <source>
        <dbReference type="ARBA" id="ARBA00022786"/>
    </source>
</evidence>
<dbReference type="CDD" id="cd20335">
    <property type="entry name" value="BRcat_RBR"/>
    <property type="match status" value="1"/>
</dbReference>